<dbReference type="SMART" id="SM00871">
    <property type="entry name" value="AraC_E_bind"/>
    <property type="match status" value="1"/>
</dbReference>
<keyword evidence="3" id="KW-1185">Reference proteome</keyword>
<sequence>MNITIKELPDYEVAYVRHVGSYLETFRAWSKLGEWAHKHGIDQTQYSIGISLDDPNFVDEYACRYDACVTIPKGFNKENNDDIQYKTLKGGTYALYQFHDTLDKFALAYQSIFGQWLPNSGYDADDKPCLEFCMNNPATDPEGKAKVDLYIPIKKGDNYSVTL</sequence>
<dbReference type="Pfam" id="PF06445">
    <property type="entry name" value="GyrI-like"/>
    <property type="match status" value="1"/>
</dbReference>
<dbReference type="InterPro" id="IPR050908">
    <property type="entry name" value="SmbC-like"/>
</dbReference>
<evidence type="ECO:0000259" key="1">
    <source>
        <dbReference type="SMART" id="SM00871"/>
    </source>
</evidence>
<protein>
    <submittedName>
        <fullName evidence="2">GyrI-like domain-containing protein</fullName>
    </submittedName>
</protein>
<dbReference type="PANTHER" id="PTHR40055:SF1">
    <property type="entry name" value="TRANSCRIPTIONAL REGULATOR YGIV-RELATED"/>
    <property type="match status" value="1"/>
</dbReference>
<evidence type="ECO:0000313" key="2">
    <source>
        <dbReference type="EMBL" id="MEI4804378.1"/>
    </source>
</evidence>
<organism evidence="2 3">
    <name type="scientific">Bacillus bruguierae</name>
    <dbReference type="NCBI Taxonomy" id="3127667"/>
    <lineage>
        <taxon>Bacteria</taxon>
        <taxon>Bacillati</taxon>
        <taxon>Bacillota</taxon>
        <taxon>Bacilli</taxon>
        <taxon>Bacillales</taxon>
        <taxon>Bacillaceae</taxon>
        <taxon>Bacillus</taxon>
    </lineage>
</organism>
<evidence type="ECO:0000313" key="3">
    <source>
        <dbReference type="Proteomes" id="UP001372526"/>
    </source>
</evidence>
<dbReference type="RefSeq" id="WP_336474561.1">
    <property type="nucleotide sequence ID" value="NZ_JBAWSX010000026.1"/>
</dbReference>
<dbReference type="InterPro" id="IPR011256">
    <property type="entry name" value="Reg_factor_effector_dom_sf"/>
</dbReference>
<dbReference type="SUPFAM" id="SSF55136">
    <property type="entry name" value="Probable bacterial effector-binding domain"/>
    <property type="match status" value="1"/>
</dbReference>
<name>A0ABU8FPB4_9BACI</name>
<reference evidence="2 3" key="1">
    <citation type="submission" date="2024-01" db="EMBL/GenBank/DDBJ databases">
        <title>Seven novel Bacillus-like species.</title>
        <authorList>
            <person name="Liu G."/>
        </authorList>
    </citation>
    <scope>NUCLEOTIDE SEQUENCE [LARGE SCALE GENOMIC DNA]</scope>
    <source>
        <strain evidence="2 3">FJAT-51639</strain>
    </source>
</reference>
<dbReference type="InterPro" id="IPR029442">
    <property type="entry name" value="GyrI-like"/>
</dbReference>
<gene>
    <name evidence="2" type="ORF">WAZ07_24875</name>
</gene>
<comment type="caution">
    <text evidence="2">The sequence shown here is derived from an EMBL/GenBank/DDBJ whole genome shotgun (WGS) entry which is preliminary data.</text>
</comment>
<feature type="domain" description="AraC effector-binding" evidence="1">
    <location>
        <begin position="1"/>
        <end position="154"/>
    </location>
</feature>
<dbReference type="EMBL" id="JBAWSX010000026">
    <property type="protein sequence ID" value="MEI4804378.1"/>
    <property type="molecule type" value="Genomic_DNA"/>
</dbReference>
<dbReference type="Gene3D" id="3.20.80.10">
    <property type="entry name" value="Regulatory factor, effector binding domain"/>
    <property type="match status" value="1"/>
</dbReference>
<proteinExistence type="predicted"/>
<dbReference type="InterPro" id="IPR010499">
    <property type="entry name" value="AraC_E-bd"/>
</dbReference>
<dbReference type="Proteomes" id="UP001372526">
    <property type="component" value="Unassembled WGS sequence"/>
</dbReference>
<dbReference type="PANTHER" id="PTHR40055">
    <property type="entry name" value="TRANSCRIPTIONAL REGULATOR YGIV-RELATED"/>
    <property type="match status" value="1"/>
</dbReference>
<accession>A0ABU8FPB4</accession>